<accession>A0A813DQK8</accession>
<dbReference type="Proteomes" id="UP000654075">
    <property type="component" value="Unassembled WGS sequence"/>
</dbReference>
<comment type="caution">
    <text evidence="2">The sequence shown here is derived from an EMBL/GenBank/DDBJ whole genome shotgun (WGS) entry which is preliminary data.</text>
</comment>
<evidence type="ECO:0000313" key="3">
    <source>
        <dbReference type="EMBL" id="CAE8691239.1"/>
    </source>
</evidence>
<dbReference type="AlphaFoldDB" id="A0A813DQK8"/>
<evidence type="ECO:0000313" key="4">
    <source>
        <dbReference type="Proteomes" id="UP000654075"/>
    </source>
</evidence>
<feature type="region of interest" description="Disordered" evidence="1">
    <location>
        <begin position="123"/>
        <end position="146"/>
    </location>
</feature>
<organism evidence="2 4">
    <name type="scientific">Polarella glacialis</name>
    <name type="common">Dinoflagellate</name>
    <dbReference type="NCBI Taxonomy" id="89957"/>
    <lineage>
        <taxon>Eukaryota</taxon>
        <taxon>Sar</taxon>
        <taxon>Alveolata</taxon>
        <taxon>Dinophyceae</taxon>
        <taxon>Suessiales</taxon>
        <taxon>Suessiaceae</taxon>
        <taxon>Polarella</taxon>
    </lineage>
</organism>
<dbReference type="EMBL" id="CAJNNV010003172">
    <property type="protein sequence ID" value="CAE8588495.1"/>
    <property type="molecule type" value="Genomic_DNA"/>
</dbReference>
<name>A0A813DQK8_POLGL</name>
<sequence length="185" mass="19590">MTSAAQCRADAGATRQQQHQHARSRIHHDDLDDSVSTVAVSGGPRTIRKVCDLTQQDMPEEGDFDWDSCCDEGDAGGDLMDVDLPGPSGYVPDDVVTGRVPHAPSGPKPLGGRAARRQMIHGRSADGFRASSKSSTRASSMSSCSLPSICENTSCWEEDAQLIRAASVPAPAHGTGFRAARMLAL</sequence>
<gene>
    <name evidence="2" type="ORF">PGLA1383_LOCUS7295</name>
    <name evidence="3" type="ORF">PGLA2088_LOCUS27309</name>
</gene>
<feature type="region of interest" description="Disordered" evidence="1">
    <location>
        <begin position="1"/>
        <end position="32"/>
    </location>
</feature>
<evidence type="ECO:0000313" key="2">
    <source>
        <dbReference type="EMBL" id="CAE8588495.1"/>
    </source>
</evidence>
<evidence type="ECO:0000256" key="1">
    <source>
        <dbReference type="SAM" id="MobiDB-lite"/>
    </source>
</evidence>
<feature type="compositionally biased region" description="Low complexity" evidence="1">
    <location>
        <begin position="131"/>
        <end position="146"/>
    </location>
</feature>
<proteinExistence type="predicted"/>
<dbReference type="Proteomes" id="UP000626109">
    <property type="component" value="Unassembled WGS sequence"/>
</dbReference>
<keyword evidence="4" id="KW-1185">Reference proteome</keyword>
<reference evidence="2" key="1">
    <citation type="submission" date="2021-02" db="EMBL/GenBank/DDBJ databases">
        <authorList>
            <person name="Dougan E. K."/>
            <person name="Rhodes N."/>
            <person name="Thang M."/>
            <person name="Chan C."/>
        </authorList>
    </citation>
    <scope>NUCLEOTIDE SEQUENCE</scope>
</reference>
<protein>
    <submittedName>
        <fullName evidence="2">Uncharacterized protein</fullName>
    </submittedName>
</protein>
<dbReference type="EMBL" id="CAJNNW010027396">
    <property type="protein sequence ID" value="CAE8691239.1"/>
    <property type="molecule type" value="Genomic_DNA"/>
</dbReference>